<gene>
    <name evidence="1" type="primary">ABSGL_07476.1 scaffold 8890</name>
</gene>
<reference evidence="1" key="1">
    <citation type="submission" date="2016-04" db="EMBL/GenBank/DDBJ databases">
        <authorList>
            <person name="Evans L.H."/>
            <person name="Alamgir A."/>
            <person name="Owens N."/>
            <person name="Weber N.D."/>
            <person name="Virtaneva K."/>
            <person name="Barbian K."/>
            <person name="Babar A."/>
            <person name="Rosenke K."/>
        </authorList>
    </citation>
    <scope>NUCLEOTIDE SEQUENCE [LARGE SCALE GENOMIC DNA]</scope>
    <source>
        <strain evidence="1">CBS 101.48</strain>
    </source>
</reference>
<name>A0A168P3Y6_ABSGL</name>
<organism evidence="1">
    <name type="scientific">Absidia glauca</name>
    <name type="common">Pin mould</name>
    <dbReference type="NCBI Taxonomy" id="4829"/>
    <lineage>
        <taxon>Eukaryota</taxon>
        <taxon>Fungi</taxon>
        <taxon>Fungi incertae sedis</taxon>
        <taxon>Mucoromycota</taxon>
        <taxon>Mucoromycotina</taxon>
        <taxon>Mucoromycetes</taxon>
        <taxon>Mucorales</taxon>
        <taxon>Cunninghamellaceae</taxon>
        <taxon>Absidia</taxon>
    </lineage>
</organism>
<dbReference type="InParanoid" id="A0A168P3Y6"/>
<dbReference type="EMBL" id="LT553587">
    <property type="protein sequence ID" value="SAM01727.1"/>
    <property type="molecule type" value="Genomic_DNA"/>
</dbReference>
<evidence type="ECO:0000313" key="1">
    <source>
        <dbReference type="EMBL" id="SAM01727.1"/>
    </source>
</evidence>
<sequence>MARPAALILTPIATGAAGYAAYVRSTSQPSPAHSHIMTARGSDKYGHQQWRKINNGLGLVDVGRSGGGL</sequence>
<evidence type="ECO:0000313" key="2">
    <source>
        <dbReference type="Proteomes" id="UP000078561"/>
    </source>
</evidence>
<dbReference type="AlphaFoldDB" id="A0A168P3Y6"/>
<dbReference type="OrthoDB" id="2235549at2759"/>
<accession>A0A168P3Y6</accession>
<dbReference type="Proteomes" id="UP000078561">
    <property type="component" value="Unassembled WGS sequence"/>
</dbReference>
<proteinExistence type="predicted"/>
<dbReference type="OMA" id="WRKINNG"/>
<keyword evidence="2" id="KW-1185">Reference proteome</keyword>
<protein>
    <submittedName>
        <fullName evidence="1">Uncharacterized protein</fullName>
    </submittedName>
</protein>